<feature type="compositionally biased region" description="Polar residues" evidence="1">
    <location>
        <begin position="1"/>
        <end position="18"/>
    </location>
</feature>
<dbReference type="AlphaFoldDB" id="A0A409Y292"/>
<evidence type="ECO:0000313" key="3">
    <source>
        <dbReference type="Proteomes" id="UP000284706"/>
    </source>
</evidence>
<feature type="compositionally biased region" description="Low complexity" evidence="1">
    <location>
        <begin position="86"/>
        <end position="97"/>
    </location>
</feature>
<gene>
    <name evidence="2" type="ORF">CVT26_000418</name>
</gene>
<evidence type="ECO:0000256" key="1">
    <source>
        <dbReference type="SAM" id="MobiDB-lite"/>
    </source>
</evidence>
<organism evidence="2 3">
    <name type="scientific">Gymnopilus dilepis</name>
    <dbReference type="NCBI Taxonomy" id="231916"/>
    <lineage>
        <taxon>Eukaryota</taxon>
        <taxon>Fungi</taxon>
        <taxon>Dikarya</taxon>
        <taxon>Basidiomycota</taxon>
        <taxon>Agaricomycotina</taxon>
        <taxon>Agaricomycetes</taxon>
        <taxon>Agaricomycetidae</taxon>
        <taxon>Agaricales</taxon>
        <taxon>Agaricineae</taxon>
        <taxon>Hymenogastraceae</taxon>
        <taxon>Gymnopilus</taxon>
    </lineage>
</organism>
<reference evidence="2 3" key="1">
    <citation type="journal article" date="2018" name="Evol. Lett.">
        <title>Horizontal gene cluster transfer increased hallucinogenic mushroom diversity.</title>
        <authorList>
            <person name="Reynolds H.T."/>
            <person name="Vijayakumar V."/>
            <person name="Gluck-Thaler E."/>
            <person name="Korotkin H.B."/>
            <person name="Matheny P.B."/>
            <person name="Slot J.C."/>
        </authorList>
    </citation>
    <scope>NUCLEOTIDE SEQUENCE [LARGE SCALE GENOMIC DNA]</scope>
    <source>
        <strain evidence="2 3">SRW20</strain>
    </source>
</reference>
<name>A0A409Y292_9AGAR</name>
<comment type="caution">
    <text evidence="2">The sequence shown here is derived from an EMBL/GenBank/DDBJ whole genome shotgun (WGS) entry which is preliminary data.</text>
</comment>
<sequence>MSPTLDSILNKMDSQQRASRPVRLPGHERPVFNQVQGLPDEDILNKNFSEYLILDDEEQGQAGRPAARAPQDALSASVRRAHGAPSESISEIFSSVE</sequence>
<protein>
    <submittedName>
        <fullName evidence="2">Uncharacterized protein</fullName>
    </submittedName>
</protein>
<dbReference type="EMBL" id="NHYE01001284">
    <property type="protein sequence ID" value="PPQ97156.1"/>
    <property type="molecule type" value="Genomic_DNA"/>
</dbReference>
<feature type="region of interest" description="Disordered" evidence="1">
    <location>
        <begin position="1"/>
        <end position="22"/>
    </location>
</feature>
<accession>A0A409Y292</accession>
<dbReference type="InParanoid" id="A0A409Y292"/>
<keyword evidence="3" id="KW-1185">Reference proteome</keyword>
<evidence type="ECO:0000313" key="2">
    <source>
        <dbReference type="EMBL" id="PPQ97156.1"/>
    </source>
</evidence>
<feature type="region of interest" description="Disordered" evidence="1">
    <location>
        <begin position="56"/>
        <end position="97"/>
    </location>
</feature>
<proteinExistence type="predicted"/>
<dbReference type="Proteomes" id="UP000284706">
    <property type="component" value="Unassembled WGS sequence"/>
</dbReference>